<feature type="site" description="Transition state stabilizer" evidence="7">
    <location>
        <position position="30"/>
    </location>
</feature>
<comment type="pathway">
    <text evidence="2 7">Isoprenoid biosynthesis; isopentenyl diphosphate biosynthesis via DXP pathway; isopentenyl diphosphate from 1-deoxy-D-xylulose 5-phosphate: step 2/6.</text>
</comment>
<proteinExistence type="inferred from homology"/>
<organism evidence="8 9">
    <name type="scientific">Desulforapulum autotrophicum (strain ATCC 43914 / DSM 3382 / VKM B-1955 / HRM2)</name>
    <name type="common">Desulfobacterium autotrophicum</name>
    <dbReference type="NCBI Taxonomy" id="177437"/>
    <lineage>
        <taxon>Bacteria</taxon>
        <taxon>Pseudomonadati</taxon>
        <taxon>Thermodesulfobacteriota</taxon>
        <taxon>Desulfobacteria</taxon>
        <taxon>Desulfobacterales</taxon>
        <taxon>Desulfobacteraceae</taxon>
        <taxon>Desulforapulum</taxon>
    </lineage>
</organism>
<dbReference type="InterPro" id="IPR050088">
    <property type="entry name" value="IspD/TarI_cytidylyltransf_bact"/>
</dbReference>
<dbReference type="CDD" id="cd02516">
    <property type="entry name" value="CDP-ME_synthetase"/>
    <property type="match status" value="1"/>
</dbReference>
<evidence type="ECO:0000313" key="9">
    <source>
        <dbReference type="Proteomes" id="UP000000442"/>
    </source>
</evidence>
<evidence type="ECO:0000256" key="7">
    <source>
        <dbReference type="HAMAP-Rule" id="MF_00108"/>
    </source>
</evidence>
<dbReference type="OrthoDB" id="9804336at2"/>
<sequence>MSDHFPSDQENFAVIVAGGKGLRMASLVRKQYLDLLGLPVLARTLKSFVACKNIKTIVVVVPPQDMTFCRDTILKPQGLEPRVDLVAGGSDRQESVRNGLLAVKILREAGKSCLVMVHDGVRPFADHAMIQRCLEAAREHGAVVPVVPVKDTLVRGDKNGFAIKTIDRTGLFQVQTPQCFDFDLVLAAHDHALATCFSGTDDASLVEHLGHRVFMTQGSAENIKITTRDDLVLARAIARLECLEG</sequence>
<comment type="function">
    <text evidence="7">Catalyzes the formation of 4-diphosphocytidyl-2-C-methyl-D-erythritol from CTP and 2-C-methyl-D-erythritol 4-phosphate (MEP).</text>
</comment>
<evidence type="ECO:0000256" key="6">
    <source>
        <dbReference type="ARBA" id="ARBA00023229"/>
    </source>
</evidence>
<reference evidence="8 9" key="1">
    <citation type="journal article" date="2009" name="Environ. Microbiol.">
        <title>Genome sequence of Desulfobacterium autotrophicum HRM2, a marine sulfate reducer oxidizing organic carbon completely to carbon dioxide.</title>
        <authorList>
            <person name="Strittmatter A.W."/>
            <person name="Liesegang H."/>
            <person name="Rabus R."/>
            <person name="Decker I."/>
            <person name="Amann J."/>
            <person name="Andres S."/>
            <person name="Henne A."/>
            <person name="Fricke W.F."/>
            <person name="Martinez-Arias R."/>
            <person name="Bartels D."/>
            <person name="Goesmann A."/>
            <person name="Krause L."/>
            <person name="Puehler A."/>
            <person name="Klenk H.P."/>
            <person name="Richter M."/>
            <person name="Schuler M."/>
            <person name="Gloeckner F.O."/>
            <person name="Meyerdierks A."/>
            <person name="Gottschalk G."/>
            <person name="Amann R."/>
        </authorList>
    </citation>
    <scope>NUCLEOTIDE SEQUENCE [LARGE SCALE GENOMIC DNA]</scope>
    <source>
        <strain evidence="9">ATCC 43914 / DSM 3382 / HRM2</strain>
    </source>
</reference>
<feature type="site" description="Positions MEP for the nucleophilic attack" evidence="7">
    <location>
        <position position="224"/>
    </location>
</feature>
<dbReference type="STRING" id="177437.HRM2_29310"/>
<dbReference type="InterPro" id="IPR018294">
    <property type="entry name" value="ISPD_synthase_CS"/>
</dbReference>
<dbReference type="RefSeq" id="WP_015904781.1">
    <property type="nucleotide sequence ID" value="NC_012108.1"/>
</dbReference>
<evidence type="ECO:0000256" key="1">
    <source>
        <dbReference type="ARBA" id="ARBA00001282"/>
    </source>
</evidence>
<keyword evidence="5 7" id="KW-0548">Nucleotidyltransferase</keyword>
<name>C0QJZ3_DESAH</name>
<dbReference type="SUPFAM" id="SSF53448">
    <property type="entry name" value="Nucleotide-diphospho-sugar transferases"/>
    <property type="match status" value="1"/>
</dbReference>
<dbReference type="EC" id="2.7.7.60" evidence="7"/>
<dbReference type="EMBL" id="CP001087">
    <property type="protein sequence ID" value="ACN16019.1"/>
    <property type="molecule type" value="Genomic_DNA"/>
</dbReference>
<evidence type="ECO:0000256" key="4">
    <source>
        <dbReference type="ARBA" id="ARBA00022679"/>
    </source>
</evidence>
<dbReference type="eggNOG" id="COG1211">
    <property type="taxonomic scope" value="Bacteria"/>
</dbReference>
<dbReference type="InterPro" id="IPR029044">
    <property type="entry name" value="Nucleotide-diphossugar_trans"/>
</dbReference>
<dbReference type="InterPro" id="IPR034683">
    <property type="entry name" value="IspD/TarI"/>
</dbReference>
<evidence type="ECO:0000313" key="8">
    <source>
        <dbReference type="EMBL" id="ACN16019.1"/>
    </source>
</evidence>
<dbReference type="PROSITE" id="PS01295">
    <property type="entry name" value="ISPD"/>
    <property type="match status" value="1"/>
</dbReference>
<evidence type="ECO:0000256" key="2">
    <source>
        <dbReference type="ARBA" id="ARBA00004787"/>
    </source>
</evidence>
<keyword evidence="4 7" id="KW-0808">Transferase</keyword>
<comment type="similarity">
    <text evidence="3 7">Belongs to the IspD/TarI cytidylyltransferase family. IspD subfamily.</text>
</comment>
<dbReference type="GO" id="GO:0050518">
    <property type="term" value="F:2-C-methyl-D-erythritol 4-phosphate cytidylyltransferase activity"/>
    <property type="evidence" value="ECO:0007669"/>
    <property type="project" value="UniProtKB-UniRule"/>
</dbReference>
<evidence type="ECO:0000256" key="3">
    <source>
        <dbReference type="ARBA" id="ARBA00009789"/>
    </source>
</evidence>
<dbReference type="HAMAP" id="MF_00108">
    <property type="entry name" value="IspD"/>
    <property type="match status" value="1"/>
</dbReference>
<dbReference type="Proteomes" id="UP000000442">
    <property type="component" value="Chromosome"/>
</dbReference>
<dbReference type="FunFam" id="3.90.550.10:FF:000003">
    <property type="entry name" value="2-C-methyl-D-erythritol 4-phosphate cytidylyltransferase"/>
    <property type="match status" value="1"/>
</dbReference>
<protein>
    <recommendedName>
        <fullName evidence="7">2-C-methyl-D-erythritol 4-phosphate cytidylyltransferase</fullName>
        <ecNumber evidence="7">2.7.7.60</ecNumber>
    </recommendedName>
    <alternativeName>
        <fullName evidence="7">4-diphosphocytidyl-2C-methyl-D-erythritol synthase</fullName>
    </alternativeName>
    <alternativeName>
        <fullName evidence="7">MEP cytidylyltransferase</fullName>
        <shortName evidence="7">MCT</shortName>
    </alternativeName>
</protein>
<dbReference type="InterPro" id="IPR001228">
    <property type="entry name" value="IspD"/>
</dbReference>
<dbReference type="GO" id="GO:0019288">
    <property type="term" value="P:isopentenyl diphosphate biosynthetic process, methylerythritol 4-phosphate pathway"/>
    <property type="evidence" value="ECO:0007669"/>
    <property type="project" value="UniProtKB-UniRule"/>
</dbReference>
<dbReference type="UniPathway" id="UPA00056">
    <property type="reaction ID" value="UER00093"/>
</dbReference>
<dbReference type="HOGENOM" id="CLU_061281_2_2_7"/>
<gene>
    <name evidence="7 8" type="primary">ispD</name>
    <name evidence="8" type="ordered locus">HRM2_29310</name>
</gene>
<dbReference type="Gene3D" id="3.90.550.10">
    <property type="entry name" value="Spore Coat Polysaccharide Biosynthesis Protein SpsA, Chain A"/>
    <property type="match status" value="1"/>
</dbReference>
<dbReference type="KEGG" id="dat:HRM2_29310"/>
<feature type="site" description="Positions MEP for the nucleophilic attack" evidence="7">
    <location>
        <position position="168"/>
    </location>
</feature>
<comment type="catalytic activity">
    <reaction evidence="1 7">
        <text>2-C-methyl-D-erythritol 4-phosphate + CTP + H(+) = 4-CDP-2-C-methyl-D-erythritol + diphosphate</text>
        <dbReference type="Rhea" id="RHEA:13429"/>
        <dbReference type="ChEBI" id="CHEBI:15378"/>
        <dbReference type="ChEBI" id="CHEBI:33019"/>
        <dbReference type="ChEBI" id="CHEBI:37563"/>
        <dbReference type="ChEBI" id="CHEBI:57823"/>
        <dbReference type="ChEBI" id="CHEBI:58262"/>
        <dbReference type="EC" id="2.7.7.60"/>
    </reaction>
</comment>
<keyword evidence="9" id="KW-1185">Reference proteome</keyword>
<evidence type="ECO:0000256" key="5">
    <source>
        <dbReference type="ARBA" id="ARBA00022695"/>
    </source>
</evidence>
<dbReference type="PANTHER" id="PTHR32125">
    <property type="entry name" value="2-C-METHYL-D-ERYTHRITOL 4-PHOSPHATE CYTIDYLYLTRANSFERASE, CHLOROPLASTIC"/>
    <property type="match status" value="1"/>
</dbReference>
<dbReference type="AlphaFoldDB" id="C0QJZ3"/>
<dbReference type="NCBIfam" id="TIGR00453">
    <property type="entry name" value="ispD"/>
    <property type="match status" value="1"/>
</dbReference>
<dbReference type="PANTHER" id="PTHR32125:SF4">
    <property type="entry name" value="2-C-METHYL-D-ERYTHRITOL 4-PHOSPHATE CYTIDYLYLTRANSFERASE, CHLOROPLASTIC"/>
    <property type="match status" value="1"/>
</dbReference>
<dbReference type="Pfam" id="PF01128">
    <property type="entry name" value="IspD"/>
    <property type="match status" value="1"/>
</dbReference>
<keyword evidence="6 7" id="KW-0414">Isoprene biosynthesis</keyword>
<feature type="site" description="Transition state stabilizer" evidence="7">
    <location>
        <position position="23"/>
    </location>
</feature>
<accession>C0QJZ3</accession>